<gene>
    <name evidence="3" type="ORF">FSZ31_10535</name>
</gene>
<feature type="domain" description="EAL" evidence="1">
    <location>
        <begin position="305"/>
        <end position="560"/>
    </location>
</feature>
<dbReference type="CDD" id="cd01948">
    <property type="entry name" value="EAL"/>
    <property type="match status" value="1"/>
</dbReference>
<evidence type="ECO:0000313" key="4">
    <source>
        <dbReference type="Proteomes" id="UP000321129"/>
    </source>
</evidence>
<dbReference type="SMART" id="SM00052">
    <property type="entry name" value="EAL"/>
    <property type="match status" value="1"/>
</dbReference>
<dbReference type="SUPFAM" id="SSF55073">
    <property type="entry name" value="Nucleotide cyclase"/>
    <property type="match status" value="1"/>
</dbReference>
<reference evidence="3 4" key="1">
    <citation type="submission" date="2019-08" db="EMBL/GenBank/DDBJ databases">
        <title>Sphingorhabdus soil sp. nov., isolated from arctic soil.</title>
        <authorList>
            <person name="Liu Y."/>
        </authorList>
    </citation>
    <scope>NUCLEOTIDE SEQUENCE [LARGE SCALE GENOMIC DNA]</scope>
    <source>
        <strain evidence="3 4">D-2Q-5-6</strain>
    </source>
</reference>
<dbReference type="Pfam" id="PF00563">
    <property type="entry name" value="EAL"/>
    <property type="match status" value="1"/>
</dbReference>
<accession>A0A5C6U627</accession>
<evidence type="ECO:0000313" key="3">
    <source>
        <dbReference type="EMBL" id="TXC68393.1"/>
    </source>
</evidence>
<sequence>MKHLLPDPEAGYSAREESYSDRLLDALPIAAAVVELHADGHFDVVSPNDHFRDLDLQTTGTQHFAELTTLLKMFASGDVPTAQFTWRGGGDVAGRDYDVTAARLPRGEKDLDLVVLSLLDRTNQVRTERNLRREMVSDALTGLPNRSGFEDAVDKMLKRPAMQKQEFAILAIDLARFSRINEAIGPLAGDELLITVARRLQSNLRAGDFLARTGGDEFSIFAKVANGRVDVREIARRVRGCFDNPCRLSELQISIDCAIGCAIQRNGDVDVDNVMRHAQIAMKRAKQTDRTEIYEPQVGTVTKDRFSLETQLREAIENDELTLAFQPLVELKTGRVAGFEALARWDHKDGAIAPVDFIPIAEDSGLIVPLGRWAIETAAKTLAEWDRKLGHEIPVYVGVNVSAIQLARDDVAEVVRRALASSGIAGDRLMLELTESAIIGDPDRAMAVLAELKSLKARVAMDDFGTGYSNLAYLQRLPIDVLKIDQSFVSGLTDDQDQAAILRTIQGLADSLDMETTAEGIECKEIARALSLLGCTYGQGFYYSKPISADKAFTYWKLSSSN</sequence>
<dbReference type="InterPro" id="IPR035919">
    <property type="entry name" value="EAL_sf"/>
</dbReference>
<dbReference type="InterPro" id="IPR000160">
    <property type="entry name" value="GGDEF_dom"/>
</dbReference>
<feature type="domain" description="GGDEF" evidence="2">
    <location>
        <begin position="165"/>
        <end position="296"/>
    </location>
</feature>
<dbReference type="InterPro" id="IPR001633">
    <property type="entry name" value="EAL_dom"/>
</dbReference>
<name>A0A5C6U627_9SPHN</name>
<dbReference type="NCBIfam" id="TIGR00254">
    <property type="entry name" value="GGDEF"/>
    <property type="match status" value="1"/>
</dbReference>
<protein>
    <submittedName>
        <fullName evidence="3">Bifunctional diguanylate cyclase/phosphodiesterase</fullName>
    </submittedName>
</protein>
<organism evidence="3 4">
    <name type="scientific">Flavisphingopyxis soli</name>
    <dbReference type="NCBI Taxonomy" id="2601267"/>
    <lineage>
        <taxon>Bacteria</taxon>
        <taxon>Pseudomonadati</taxon>
        <taxon>Pseudomonadota</taxon>
        <taxon>Alphaproteobacteria</taxon>
        <taxon>Sphingomonadales</taxon>
        <taxon>Sphingopyxidaceae</taxon>
        <taxon>Flavisphingopyxis</taxon>
    </lineage>
</organism>
<dbReference type="Proteomes" id="UP000321129">
    <property type="component" value="Unassembled WGS sequence"/>
</dbReference>
<dbReference type="PROSITE" id="PS50887">
    <property type="entry name" value="GGDEF"/>
    <property type="match status" value="1"/>
</dbReference>
<dbReference type="InterPro" id="IPR043128">
    <property type="entry name" value="Rev_trsase/Diguanyl_cyclase"/>
</dbReference>
<dbReference type="OrthoDB" id="9814202at2"/>
<dbReference type="AlphaFoldDB" id="A0A5C6U627"/>
<dbReference type="InterPro" id="IPR052155">
    <property type="entry name" value="Biofilm_reg_signaling"/>
</dbReference>
<dbReference type="PANTHER" id="PTHR44757:SF2">
    <property type="entry name" value="BIOFILM ARCHITECTURE MAINTENANCE PROTEIN MBAA"/>
    <property type="match status" value="1"/>
</dbReference>
<dbReference type="Gene3D" id="3.30.70.270">
    <property type="match status" value="1"/>
</dbReference>
<comment type="caution">
    <text evidence="3">The sequence shown here is derived from an EMBL/GenBank/DDBJ whole genome shotgun (WGS) entry which is preliminary data.</text>
</comment>
<dbReference type="PANTHER" id="PTHR44757">
    <property type="entry name" value="DIGUANYLATE CYCLASE DGCP"/>
    <property type="match status" value="1"/>
</dbReference>
<evidence type="ECO:0000259" key="2">
    <source>
        <dbReference type="PROSITE" id="PS50887"/>
    </source>
</evidence>
<keyword evidence="4" id="KW-1185">Reference proteome</keyword>
<evidence type="ECO:0000259" key="1">
    <source>
        <dbReference type="PROSITE" id="PS50883"/>
    </source>
</evidence>
<dbReference type="PROSITE" id="PS50883">
    <property type="entry name" value="EAL"/>
    <property type="match status" value="1"/>
</dbReference>
<proteinExistence type="predicted"/>
<dbReference type="CDD" id="cd01949">
    <property type="entry name" value="GGDEF"/>
    <property type="match status" value="1"/>
</dbReference>
<dbReference type="SUPFAM" id="SSF141868">
    <property type="entry name" value="EAL domain-like"/>
    <property type="match status" value="1"/>
</dbReference>
<dbReference type="SMART" id="SM00267">
    <property type="entry name" value="GGDEF"/>
    <property type="match status" value="1"/>
</dbReference>
<dbReference type="Gene3D" id="3.20.20.450">
    <property type="entry name" value="EAL domain"/>
    <property type="match status" value="1"/>
</dbReference>
<dbReference type="InterPro" id="IPR029787">
    <property type="entry name" value="Nucleotide_cyclase"/>
</dbReference>
<dbReference type="Pfam" id="PF00990">
    <property type="entry name" value="GGDEF"/>
    <property type="match status" value="1"/>
</dbReference>
<dbReference type="EMBL" id="VOPY01000003">
    <property type="protein sequence ID" value="TXC68393.1"/>
    <property type="molecule type" value="Genomic_DNA"/>
</dbReference>